<dbReference type="AlphaFoldDB" id="A0A4C1VUZ7"/>
<sequence>MPHILEANEQSELSQCRWSPLPIDIRNTESSVRFRPLGKEWRGVWADRGGKEEVGHQNSHWTKHNEGSCYLMKLVVVRHTLSGATQISYAARHDDGWWRKRGTHGSVAVPTRRPLVRETPSDEAVRTLQAFVRSPCFKDISRKITLPYPKSAYPKFFPF</sequence>
<organism evidence="1 2">
    <name type="scientific">Eumeta variegata</name>
    <name type="common">Bagworm moth</name>
    <name type="synonym">Eumeta japonica</name>
    <dbReference type="NCBI Taxonomy" id="151549"/>
    <lineage>
        <taxon>Eukaryota</taxon>
        <taxon>Metazoa</taxon>
        <taxon>Ecdysozoa</taxon>
        <taxon>Arthropoda</taxon>
        <taxon>Hexapoda</taxon>
        <taxon>Insecta</taxon>
        <taxon>Pterygota</taxon>
        <taxon>Neoptera</taxon>
        <taxon>Endopterygota</taxon>
        <taxon>Lepidoptera</taxon>
        <taxon>Glossata</taxon>
        <taxon>Ditrysia</taxon>
        <taxon>Tineoidea</taxon>
        <taxon>Psychidae</taxon>
        <taxon>Oiketicinae</taxon>
        <taxon>Eumeta</taxon>
    </lineage>
</organism>
<evidence type="ECO:0000313" key="1">
    <source>
        <dbReference type="EMBL" id="GBP42360.1"/>
    </source>
</evidence>
<dbReference type="Proteomes" id="UP000299102">
    <property type="component" value="Unassembled WGS sequence"/>
</dbReference>
<keyword evidence="2" id="KW-1185">Reference proteome</keyword>
<accession>A0A4C1VUZ7</accession>
<reference evidence="1 2" key="1">
    <citation type="journal article" date="2019" name="Commun. Biol.">
        <title>The bagworm genome reveals a unique fibroin gene that provides high tensile strength.</title>
        <authorList>
            <person name="Kono N."/>
            <person name="Nakamura H."/>
            <person name="Ohtoshi R."/>
            <person name="Tomita M."/>
            <person name="Numata K."/>
            <person name="Arakawa K."/>
        </authorList>
    </citation>
    <scope>NUCLEOTIDE SEQUENCE [LARGE SCALE GENOMIC DNA]</scope>
</reference>
<name>A0A4C1VUZ7_EUMVA</name>
<protein>
    <submittedName>
        <fullName evidence="1">Uncharacterized protein</fullName>
    </submittedName>
</protein>
<proteinExistence type="predicted"/>
<evidence type="ECO:0000313" key="2">
    <source>
        <dbReference type="Proteomes" id="UP000299102"/>
    </source>
</evidence>
<gene>
    <name evidence="1" type="ORF">EVAR_29619_1</name>
</gene>
<comment type="caution">
    <text evidence="1">The sequence shown here is derived from an EMBL/GenBank/DDBJ whole genome shotgun (WGS) entry which is preliminary data.</text>
</comment>
<dbReference type="EMBL" id="BGZK01000416">
    <property type="protein sequence ID" value="GBP42360.1"/>
    <property type="molecule type" value="Genomic_DNA"/>
</dbReference>